<proteinExistence type="predicted"/>
<comment type="caution">
    <text evidence="1">The sequence shown here is derived from an EMBL/GenBank/DDBJ whole genome shotgun (WGS) entry which is preliminary data.</text>
</comment>
<sequence>MSGLESDADEEFIWDTLTLSVGDKVEFEVVETDNVTIPNKVFKNESADLILKAKLDAYNKMKLELEEKGLI</sequence>
<name>A0A848J1T6_9BACT</name>
<dbReference type="AlphaFoldDB" id="A0A848J1T6"/>
<keyword evidence="2" id="KW-1185">Reference proteome</keyword>
<evidence type="ECO:0000313" key="2">
    <source>
        <dbReference type="Proteomes" id="UP000559010"/>
    </source>
</evidence>
<dbReference type="EMBL" id="JABBNU010000009">
    <property type="protein sequence ID" value="NMM49766.1"/>
    <property type="molecule type" value="Genomic_DNA"/>
</dbReference>
<organism evidence="1 2">
    <name type="scientific">Marinigracilibium pacificum</name>
    <dbReference type="NCBI Taxonomy" id="2729599"/>
    <lineage>
        <taxon>Bacteria</taxon>
        <taxon>Pseudomonadati</taxon>
        <taxon>Bacteroidota</taxon>
        <taxon>Cytophagia</taxon>
        <taxon>Cytophagales</taxon>
        <taxon>Flammeovirgaceae</taxon>
        <taxon>Marinigracilibium</taxon>
    </lineage>
</organism>
<gene>
    <name evidence="1" type="ORF">HH304_15265</name>
</gene>
<evidence type="ECO:0000313" key="1">
    <source>
        <dbReference type="EMBL" id="NMM49766.1"/>
    </source>
</evidence>
<reference evidence="1 2" key="1">
    <citation type="submission" date="2020-04" db="EMBL/GenBank/DDBJ databases">
        <title>Flammeovirgaceae bacterium KN852 isolated from deep sea.</title>
        <authorList>
            <person name="Zhang D.-C."/>
        </authorList>
    </citation>
    <scope>NUCLEOTIDE SEQUENCE [LARGE SCALE GENOMIC DNA]</scope>
    <source>
        <strain evidence="1 2">KN852</strain>
    </source>
</reference>
<dbReference type="RefSeq" id="WP_169683182.1">
    <property type="nucleotide sequence ID" value="NZ_JABBNU010000009.1"/>
</dbReference>
<protein>
    <submittedName>
        <fullName evidence="1">Uncharacterized protein</fullName>
    </submittedName>
</protein>
<accession>A0A848J1T6</accession>
<dbReference type="Proteomes" id="UP000559010">
    <property type="component" value="Unassembled WGS sequence"/>
</dbReference>